<evidence type="ECO:0000313" key="17">
    <source>
        <dbReference type="EMBL" id="XDI36930.1"/>
    </source>
</evidence>
<dbReference type="GO" id="GO:0005524">
    <property type="term" value="F:ATP binding"/>
    <property type="evidence" value="ECO:0007669"/>
    <property type="project" value="UniProtKB-KW"/>
</dbReference>
<keyword evidence="14" id="KW-0030">Aminoacyl-tRNA synthetase</keyword>
<keyword evidence="9" id="KW-0547">Nucleotide-binding</keyword>
<dbReference type="GO" id="GO:0002161">
    <property type="term" value="F:aminoacyl-tRNA deacylase activity"/>
    <property type="evidence" value="ECO:0007669"/>
    <property type="project" value="UniProtKB-ARBA"/>
</dbReference>
<evidence type="ECO:0000256" key="7">
    <source>
        <dbReference type="ARBA" id="ARBA00022598"/>
    </source>
</evidence>
<organism evidence="17">
    <name type="scientific">Alkalihalophilus sp. As8PL</name>
    <dbReference type="NCBI Taxonomy" id="3237103"/>
    <lineage>
        <taxon>Bacteria</taxon>
        <taxon>Bacillati</taxon>
        <taxon>Bacillota</taxon>
        <taxon>Bacilli</taxon>
        <taxon>Bacillales</taxon>
        <taxon>Bacillaceae</taxon>
        <taxon>Alkalihalophilus</taxon>
    </lineage>
</organism>
<dbReference type="InterPro" id="IPR009000">
    <property type="entry name" value="Transl_B-barrel_sf"/>
</dbReference>
<dbReference type="InterPro" id="IPR018165">
    <property type="entry name" value="Ala-tRNA-synth_IIc_core"/>
</dbReference>
<keyword evidence="7" id="KW-0436">Ligase</keyword>
<evidence type="ECO:0000256" key="6">
    <source>
        <dbReference type="ARBA" id="ARBA00022555"/>
    </source>
</evidence>
<comment type="subcellular location">
    <subcellularLocation>
        <location evidence="2">Cytoplasm</location>
    </subcellularLocation>
</comment>
<dbReference type="GO" id="GO:0000049">
    <property type="term" value="F:tRNA binding"/>
    <property type="evidence" value="ECO:0007669"/>
    <property type="project" value="UniProtKB-KW"/>
</dbReference>
<dbReference type="FunFam" id="3.10.310.40:FF:000001">
    <property type="entry name" value="Alanine--tRNA ligase"/>
    <property type="match status" value="1"/>
</dbReference>
<dbReference type="Pfam" id="PF02272">
    <property type="entry name" value="DHHA1"/>
    <property type="match status" value="1"/>
</dbReference>
<keyword evidence="11" id="KW-0067">ATP-binding</keyword>
<sequence length="399" mass="45334">MTTKLYYLSAYKKTFEASILKKDQDKQGSYIVLDQTAFYPTGGGQPSDTGVLNDVPVTSVEEVEGEIRHYLNRSLPRDVHSISGEINWTRRFDHMQQHAGQHILSAAFAELFGFETVGFHLGTDEVTIDLAIDELTNEKADQAVELANHIISENRSIETKWVSEEEAASYPLRKELSVSGDIRLVIIPDFDYNGCGGTHPKKTLEVQGISIIGWEKQRKNIRVRFVCGNRIVKHFKKQNDVLQQLAQLLNAPLHTLPEASRHLLSKQKQSDKEIVELKQEILTYEARDLFNQSETVSNRRFVFRSFEDRTIQEMQQVARMIVNKEKNVVVFLVSESGEKLQLVIACSQDLENMNANDLMKELLVEVDGRGGGNQMLAQGGGRKNVDVEYLVERVKKWIV</sequence>
<dbReference type="RefSeq" id="WP_368504309.1">
    <property type="nucleotide sequence ID" value="NZ_CP162551.1"/>
</dbReference>
<dbReference type="EC" id="6.1.1.7" evidence="4"/>
<dbReference type="Pfam" id="PF01411">
    <property type="entry name" value="tRNA-synt_2c"/>
    <property type="match status" value="1"/>
</dbReference>
<dbReference type="PANTHER" id="PTHR43462:SF1">
    <property type="entry name" value="ALANYL-TRNA EDITING PROTEIN AARSD1"/>
    <property type="match status" value="1"/>
</dbReference>
<evidence type="ECO:0000256" key="14">
    <source>
        <dbReference type="ARBA" id="ARBA00023146"/>
    </source>
</evidence>
<dbReference type="GO" id="GO:0006419">
    <property type="term" value="P:alanyl-tRNA aminoacylation"/>
    <property type="evidence" value="ECO:0007669"/>
    <property type="project" value="InterPro"/>
</dbReference>
<name>A0AB39BTW2_9BACI</name>
<accession>A0AB39BTW2</accession>
<dbReference type="EMBL" id="CP162551">
    <property type="protein sequence ID" value="XDI36930.1"/>
    <property type="molecule type" value="Genomic_DNA"/>
</dbReference>
<evidence type="ECO:0000256" key="5">
    <source>
        <dbReference type="ARBA" id="ARBA00017959"/>
    </source>
</evidence>
<proteinExistence type="inferred from homology"/>
<dbReference type="PANTHER" id="PTHR43462">
    <property type="entry name" value="ALANYL-TRNA EDITING PROTEIN"/>
    <property type="match status" value="1"/>
</dbReference>
<dbReference type="InterPro" id="IPR003156">
    <property type="entry name" value="DHHA1_dom"/>
</dbReference>
<keyword evidence="13" id="KW-0648">Protein biosynthesis</keyword>
<dbReference type="GO" id="GO:0046872">
    <property type="term" value="F:metal ion binding"/>
    <property type="evidence" value="ECO:0007669"/>
    <property type="project" value="UniProtKB-KW"/>
</dbReference>
<dbReference type="PROSITE" id="PS50860">
    <property type="entry name" value="AA_TRNA_LIGASE_II_ALA"/>
    <property type="match status" value="1"/>
</dbReference>
<gene>
    <name evidence="17" type="ORF">AB3N04_20030</name>
</gene>
<comment type="similarity">
    <text evidence="3">Belongs to the class-II aminoacyl-tRNA synthetase family.</text>
</comment>
<evidence type="ECO:0000256" key="11">
    <source>
        <dbReference type="ARBA" id="ARBA00022840"/>
    </source>
</evidence>
<evidence type="ECO:0000256" key="8">
    <source>
        <dbReference type="ARBA" id="ARBA00022723"/>
    </source>
</evidence>
<evidence type="ECO:0000256" key="1">
    <source>
        <dbReference type="ARBA" id="ARBA00001947"/>
    </source>
</evidence>
<dbReference type="InterPro" id="IPR018164">
    <property type="entry name" value="Ala-tRNA-synth_IIc_N"/>
</dbReference>
<evidence type="ECO:0000256" key="3">
    <source>
        <dbReference type="ARBA" id="ARBA00008226"/>
    </source>
</evidence>
<dbReference type="InterPro" id="IPR051335">
    <property type="entry name" value="Alanyl-tRNA_Editing_Enzymes"/>
</dbReference>
<dbReference type="GO" id="GO:0005737">
    <property type="term" value="C:cytoplasm"/>
    <property type="evidence" value="ECO:0007669"/>
    <property type="project" value="UniProtKB-SubCell"/>
</dbReference>
<keyword evidence="6" id="KW-0820">tRNA-binding</keyword>
<feature type="domain" description="Alanyl-transfer RNA synthetases family profile" evidence="16">
    <location>
        <begin position="1"/>
        <end position="237"/>
    </location>
</feature>
<evidence type="ECO:0000256" key="2">
    <source>
        <dbReference type="ARBA" id="ARBA00004496"/>
    </source>
</evidence>
<protein>
    <recommendedName>
        <fullName evidence="5">Alanine--tRNA ligase</fullName>
        <ecNumber evidence="4">6.1.1.7</ecNumber>
    </recommendedName>
    <alternativeName>
        <fullName evidence="15">Alanyl-tRNA synthetase</fullName>
    </alternativeName>
</protein>
<keyword evidence="12" id="KW-0694">RNA-binding</keyword>
<dbReference type="SUPFAM" id="SSF55186">
    <property type="entry name" value="ThrRS/AlaRS common domain"/>
    <property type="match status" value="1"/>
</dbReference>
<keyword evidence="8" id="KW-0479">Metal-binding</keyword>
<evidence type="ECO:0000256" key="10">
    <source>
        <dbReference type="ARBA" id="ARBA00022833"/>
    </source>
</evidence>
<evidence type="ECO:0000256" key="12">
    <source>
        <dbReference type="ARBA" id="ARBA00022884"/>
    </source>
</evidence>
<keyword evidence="10" id="KW-0862">Zinc</keyword>
<evidence type="ECO:0000256" key="13">
    <source>
        <dbReference type="ARBA" id="ARBA00022917"/>
    </source>
</evidence>
<dbReference type="Gene3D" id="2.40.30.130">
    <property type="match status" value="1"/>
</dbReference>
<evidence type="ECO:0000256" key="9">
    <source>
        <dbReference type="ARBA" id="ARBA00022741"/>
    </source>
</evidence>
<dbReference type="SMART" id="SM00863">
    <property type="entry name" value="tRNA_SAD"/>
    <property type="match status" value="1"/>
</dbReference>
<evidence type="ECO:0000256" key="15">
    <source>
        <dbReference type="ARBA" id="ARBA00032577"/>
    </source>
</evidence>
<dbReference type="Pfam" id="PF07973">
    <property type="entry name" value="tRNA_SAD"/>
    <property type="match status" value="1"/>
</dbReference>
<comment type="cofactor">
    <cofactor evidence="1">
        <name>Zn(2+)</name>
        <dbReference type="ChEBI" id="CHEBI:29105"/>
    </cofactor>
</comment>
<dbReference type="SUPFAM" id="SSF50447">
    <property type="entry name" value="Translation proteins"/>
    <property type="match status" value="1"/>
</dbReference>
<dbReference type="InterPro" id="IPR018163">
    <property type="entry name" value="Thr/Ala-tRNA-synth_IIc_edit"/>
</dbReference>
<dbReference type="AlphaFoldDB" id="A0AB39BTW2"/>
<dbReference type="InterPro" id="IPR012947">
    <property type="entry name" value="tRNA_SAD"/>
</dbReference>
<dbReference type="GO" id="GO:0004813">
    <property type="term" value="F:alanine-tRNA ligase activity"/>
    <property type="evidence" value="ECO:0007669"/>
    <property type="project" value="UniProtKB-EC"/>
</dbReference>
<dbReference type="Gene3D" id="3.10.310.40">
    <property type="match status" value="1"/>
</dbReference>
<dbReference type="Gene3D" id="3.30.980.10">
    <property type="entry name" value="Threonyl-trna Synthetase, Chain A, domain 2"/>
    <property type="match status" value="1"/>
</dbReference>
<reference evidence="17" key="1">
    <citation type="submission" date="2024-07" db="EMBL/GenBank/DDBJ databases">
        <title>Identification and characteristics of an arsenic-resistant bacterial isolate, which belongs to a novel species.</title>
        <authorList>
            <person name="Juszczyk A."/>
            <person name="Kowalczyk A."/>
            <person name="Was K."/>
            <person name="Kosowicz W."/>
            <person name="Budzyn A."/>
            <person name="Latowski D."/>
        </authorList>
    </citation>
    <scope>NUCLEOTIDE SEQUENCE</scope>
    <source>
        <strain evidence="17">As8PL</strain>
    </source>
</reference>
<evidence type="ECO:0000259" key="16">
    <source>
        <dbReference type="PROSITE" id="PS50860"/>
    </source>
</evidence>
<evidence type="ECO:0000256" key="4">
    <source>
        <dbReference type="ARBA" id="ARBA00013168"/>
    </source>
</evidence>